<reference evidence="2" key="1">
    <citation type="submission" date="2021-10" db="EMBL/GenBank/DDBJ databases">
        <authorList>
            <person name="Dean J.D."/>
            <person name="Kim M.K."/>
            <person name="Newey C.N."/>
            <person name="Stoker T.S."/>
            <person name="Thompson D.W."/>
            <person name="Grose J.H."/>
        </authorList>
    </citation>
    <scope>NUCLEOTIDE SEQUENCE</scope>
    <source>
        <strain evidence="2">BT635</strain>
    </source>
</reference>
<evidence type="ECO:0000313" key="2">
    <source>
        <dbReference type="EMBL" id="MCB2379834.1"/>
    </source>
</evidence>
<keyword evidence="3" id="KW-1185">Reference proteome</keyword>
<evidence type="ECO:0000313" key="3">
    <source>
        <dbReference type="Proteomes" id="UP001165297"/>
    </source>
</evidence>
<dbReference type="Proteomes" id="UP001165297">
    <property type="component" value="Unassembled WGS sequence"/>
</dbReference>
<protein>
    <submittedName>
        <fullName evidence="2">Helix-turn-helix domain-containing protein</fullName>
    </submittedName>
</protein>
<dbReference type="InterPro" id="IPR041657">
    <property type="entry name" value="HTH_17"/>
</dbReference>
<dbReference type="EMBL" id="JAJADQ010000012">
    <property type="protein sequence ID" value="MCB2379834.1"/>
    <property type="molecule type" value="Genomic_DNA"/>
</dbReference>
<dbReference type="RefSeq" id="WP_226189290.1">
    <property type="nucleotide sequence ID" value="NZ_JAJADQ010000012.1"/>
</dbReference>
<sequence>MLARRYVLSDEPTEGLDYDDRLHERLGCCKNTAYALLRANAIKHQRMGKKIVVSESAVFRYLDPAGYAHLVGTTQEAA</sequence>
<gene>
    <name evidence="2" type="ORF">LGH70_19715</name>
</gene>
<accession>A0ABS8AJZ2</accession>
<proteinExistence type="predicted"/>
<name>A0ABS8AJZ2_9BACT</name>
<organism evidence="2 3">
    <name type="scientific">Hymenobacter nitidus</name>
    <dbReference type="NCBI Taxonomy" id="2880929"/>
    <lineage>
        <taxon>Bacteria</taxon>
        <taxon>Pseudomonadati</taxon>
        <taxon>Bacteroidota</taxon>
        <taxon>Cytophagia</taxon>
        <taxon>Cytophagales</taxon>
        <taxon>Hymenobacteraceae</taxon>
        <taxon>Hymenobacter</taxon>
    </lineage>
</organism>
<comment type="caution">
    <text evidence="2">The sequence shown here is derived from an EMBL/GenBank/DDBJ whole genome shotgun (WGS) entry which is preliminary data.</text>
</comment>
<feature type="domain" description="Helix-turn-helix" evidence="1">
    <location>
        <begin position="24"/>
        <end position="62"/>
    </location>
</feature>
<dbReference type="Pfam" id="PF12728">
    <property type="entry name" value="HTH_17"/>
    <property type="match status" value="1"/>
</dbReference>
<evidence type="ECO:0000259" key="1">
    <source>
        <dbReference type="Pfam" id="PF12728"/>
    </source>
</evidence>